<name>A0A6C0J7Y6_9ZZZZ</name>
<accession>A0A6C0J7Y6</accession>
<protein>
    <recommendedName>
        <fullName evidence="2">NFACT RNA-binding domain-containing protein</fullName>
    </recommendedName>
</protein>
<dbReference type="AlphaFoldDB" id="A0A6C0J7Y6"/>
<evidence type="ECO:0000313" key="1">
    <source>
        <dbReference type="EMBL" id="QHU01383.1"/>
    </source>
</evidence>
<dbReference type="EMBL" id="MN740339">
    <property type="protein sequence ID" value="QHU01383.1"/>
    <property type="molecule type" value="Genomic_DNA"/>
</dbReference>
<organism evidence="1">
    <name type="scientific">viral metagenome</name>
    <dbReference type="NCBI Taxonomy" id="1070528"/>
    <lineage>
        <taxon>unclassified sequences</taxon>
        <taxon>metagenomes</taxon>
        <taxon>organismal metagenomes</taxon>
    </lineage>
</organism>
<evidence type="ECO:0008006" key="2">
    <source>
        <dbReference type="Google" id="ProtNLM"/>
    </source>
</evidence>
<proteinExistence type="predicted"/>
<sequence>MKTGNIEGIDIIIGKNKLENQELLLTMKDDDTWFHIYNFPSPHLKALGSYKDFSKKQIYLIALELKKNTKYKKTNNIKIMYTLRKNIILTEIPGMVNVEGGIKLISV</sequence>
<reference evidence="1" key="1">
    <citation type="journal article" date="2020" name="Nature">
        <title>Giant virus diversity and host interactions through global metagenomics.</title>
        <authorList>
            <person name="Schulz F."/>
            <person name="Roux S."/>
            <person name="Paez-Espino D."/>
            <person name="Jungbluth S."/>
            <person name="Walsh D.A."/>
            <person name="Denef V.J."/>
            <person name="McMahon K.D."/>
            <person name="Konstantinidis K.T."/>
            <person name="Eloe-Fadrosh E.A."/>
            <person name="Kyrpides N.C."/>
            <person name="Woyke T."/>
        </authorList>
    </citation>
    <scope>NUCLEOTIDE SEQUENCE</scope>
    <source>
        <strain evidence="1">GVMAG-M-3300025860-25</strain>
    </source>
</reference>